<dbReference type="Gene3D" id="3.80.30.20">
    <property type="entry name" value="tm_1862 like domain"/>
    <property type="match status" value="1"/>
</dbReference>
<evidence type="ECO:0000256" key="5">
    <source>
        <dbReference type="ARBA" id="ARBA00022490"/>
    </source>
</evidence>
<dbReference type="OrthoDB" id="9805215at2"/>
<gene>
    <name evidence="19" type="ORF">SAMN05216508_10545</name>
</gene>
<dbReference type="SFLD" id="SFLDG01061">
    <property type="entry name" value="methylthiotransferase"/>
    <property type="match status" value="1"/>
</dbReference>
<dbReference type="PANTHER" id="PTHR11918:SF45">
    <property type="entry name" value="THREONYLCARBAMOYLADENOSINE TRNA METHYLTHIOTRANSFERASE"/>
    <property type="match status" value="1"/>
</dbReference>
<dbReference type="CDD" id="cd01335">
    <property type="entry name" value="Radical_SAM"/>
    <property type="match status" value="1"/>
</dbReference>
<dbReference type="RefSeq" id="WP_090470533.1">
    <property type="nucleotide sequence ID" value="NZ_FOWF01000006.1"/>
</dbReference>
<keyword evidence="11" id="KW-0411">Iron-sulfur</keyword>
<feature type="domain" description="Radical SAM core" evidence="18">
    <location>
        <begin position="144"/>
        <end position="373"/>
    </location>
</feature>
<dbReference type="InterPro" id="IPR013848">
    <property type="entry name" value="Methylthiotransferase_N"/>
</dbReference>
<dbReference type="Gene3D" id="3.40.50.12160">
    <property type="entry name" value="Methylthiotransferase, N-terminal domain"/>
    <property type="match status" value="1"/>
</dbReference>
<dbReference type="PROSITE" id="PS51918">
    <property type="entry name" value="RADICAL_SAM"/>
    <property type="match status" value="1"/>
</dbReference>
<dbReference type="EC" id="2.8.4.5" evidence="3"/>
<dbReference type="STRING" id="155865.SAMN05216515_10646"/>
<dbReference type="NCBIfam" id="TIGR01579">
    <property type="entry name" value="MiaB-like-C"/>
    <property type="match status" value="1"/>
</dbReference>
<keyword evidence="6 19" id="KW-0808">Transferase</keyword>
<comment type="cofactor">
    <cofactor evidence="1">
        <name>[4Fe-4S] cluster</name>
        <dbReference type="ChEBI" id="CHEBI:49883"/>
    </cofactor>
</comment>
<dbReference type="PROSITE" id="PS51449">
    <property type="entry name" value="MTTASE_N"/>
    <property type="match status" value="1"/>
</dbReference>
<evidence type="ECO:0000256" key="8">
    <source>
        <dbReference type="ARBA" id="ARBA00022694"/>
    </source>
</evidence>
<evidence type="ECO:0000256" key="11">
    <source>
        <dbReference type="ARBA" id="ARBA00023014"/>
    </source>
</evidence>
<evidence type="ECO:0000256" key="9">
    <source>
        <dbReference type="ARBA" id="ARBA00022723"/>
    </source>
</evidence>
<dbReference type="Proteomes" id="UP000198817">
    <property type="component" value="Unassembled WGS sequence"/>
</dbReference>
<evidence type="ECO:0000256" key="16">
    <source>
        <dbReference type="SAM" id="MobiDB-lite"/>
    </source>
</evidence>
<dbReference type="InterPro" id="IPR005839">
    <property type="entry name" value="Methylthiotransferase"/>
</dbReference>
<evidence type="ECO:0000256" key="4">
    <source>
        <dbReference type="ARBA" id="ARBA00022485"/>
    </source>
</evidence>
<comment type="catalytic activity">
    <reaction evidence="13">
        <text>N(6)-L-threonylcarbamoyladenosine(37) in tRNA + (sulfur carrier)-SH + AH2 + 2 S-adenosyl-L-methionine = 2-methylsulfanyl-N(6)-L-threonylcarbamoyladenosine(37) in tRNA + (sulfur carrier)-H + 5'-deoxyadenosine + L-methionine + A + S-adenosyl-L-homocysteine + 2 H(+)</text>
        <dbReference type="Rhea" id="RHEA:37075"/>
        <dbReference type="Rhea" id="RHEA-COMP:10163"/>
        <dbReference type="Rhea" id="RHEA-COMP:11092"/>
        <dbReference type="Rhea" id="RHEA-COMP:14737"/>
        <dbReference type="Rhea" id="RHEA-COMP:14739"/>
        <dbReference type="ChEBI" id="CHEBI:13193"/>
        <dbReference type="ChEBI" id="CHEBI:15378"/>
        <dbReference type="ChEBI" id="CHEBI:17319"/>
        <dbReference type="ChEBI" id="CHEBI:17499"/>
        <dbReference type="ChEBI" id="CHEBI:29917"/>
        <dbReference type="ChEBI" id="CHEBI:57844"/>
        <dbReference type="ChEBI" id="CHEBI:57856"/>
        <dbReference type="ChEBI" id="CHEBI:59789"/>
        <dbReference type="ChEBI" id="CHEBI:64428"/>
        <dbReference type="ChEBI" id="CHEBI:74418"/>
        <dbReference type="ChEBI" id="CHEBI:74420"/>
        <dbReference type="EC" id="2.8.4.5"/>
    </reaction>
</comment>
<evidence type="ECO:0000256" key="14">
    <source>
        <dbReference type="ARBA" id="ARBA00061574"/>
    </source>
</evidence>
<organism evidence="19 20">
    <name type="scientific">Eubacterium pyruvativorans</name>
    <dbReference type="NCBI Taxonomy" id="155865"/>
    <lineage>
        <taxon>Bacteria</taxon>
        <taxon>Bacillati</taxon>
        <taxon>Bacillota</taxon>
        <taxon>Clostridia</taxon>
        <taxon>Eubacteriales</taxon>
        <taxon>Eubacteriaceae</taxon>
        <taxon>Eubacterium</taxon>
    </lineage>
</organism>
<dbReference type="GO" id="GO:0035598">
    <property type="term" value="F:tRNA (N(6)-L-threonylcarbamoyladenosine(37)-C(2))-methylthiotransferase activity"/>
    <property type="evidence" value="ECO:0007669"/>
    <property type="project" value="UniProtKB-EC"/>
</dbReference>
<dbReference type="NCBIfam" id="TIGR00089">
    <property type="entry name" value="MiaB/RimO family radical SAM methylthiotransferase"/>
    <property type="match status" value="1"/>
</dbReference>
<dbReference type="AlphaFoldDB" id="A0A1I7G800"/>
<keyword evidence="10" id="KW-0408">Iron</keyword>
<dbReference type="PROSITE" id="PS01278">
    <property type="entry name" value="MTTASE_RADICAL"/>
    <property type="match status" value="1"/>
</dbReference>
<dbReference type="SMART" id="SM00729">
    <property type="entry name" value="Elp3"/>
    <property type="match status" value="1"/>
</dbReference>
<keyword evidence="20" id="KW-1185">Reference proteome</keyword>
<dbReference type="FunFam" id="3.40.50.12160:FF:000004">
    <property type="entry name" value="Threonylcarbamoyladenosine tRNA methylthiotransferase MtaB"/>
    <property type="match status" value="1"/>
</dbReference>
<reference evidence="19 20" key="1">
    <citation type="submission" date="2016-10" db="EMBL/GenBank/DDBJ databases">
        <authorList>
            <person name="de Groot N.N."/>
        </authorList>
    </citation>
    <scope>NUCLEOTIDE SEQUENCE [LARGE SCALE GENOMIC DNA]</scope>
    <source>
        <strain evidence="19 20">KHGC13</strain>
    </source>
</reference>
<keyword evidence="8" id="KW-0819">tRNA processing</keyword>
<dbReference type="Pfam" id="PF00919">
    <property type="entry name" value="UPF0004"/>
    <property type="match status" value="1"/>
</dbReference>
<evidence type="ECO:0000256" key="13">
    <source>
        <dbReference type="ARBA" id="ARBA00051661"/>
    </source>
</evidence>
<dbReference type="GO" id="GO:0051539">
    <property type="term" value="F:4 iron, 4 sulfur cluster binding"/>
    <property type="evidence" value="ECO:0007669"/>
    <property type="project" value="UniProtKB-KW"/>
</dbReference>
<keyword evidence="5" id="KW-0963">Cytoplasm</keyword>
<name>A0A1I7G800_9FIRM</name>
<evidence type="ECO:0000256" key="1">
    <source>
        <dbReference type="ARBA" id="ARBA00001966"/>
    </source>
</evidence>
<comment type="similarity">
    <text evidence="14">Belongs to the methylthiotransferase family. MtaB subfamily.</text>
</comment>
<dbReference type="InterPro" id="IPR006467">
    <property type="entry name" value="MiaB-like_bact"/>
</dbReference>
<evidence type="ECO:0000256" key="7">
    <source>
        <dbReference type="ARBA" id="ARBA00022691"/>
    </source>
</evidence>
<dbReference type="InterPro" id="IPR023404">
    <property type="entry name" value="rSAM_horseshoe"/>
</dbReference>
<dbReference type="SFLD" id="SFLDS00029">
    <property type="entry name" value="Radical_SAM"/>
    <property type="match status" value="1"/>
</dbReference>
<dbReference type="InterPro" id="IPR058240">
    <property type="entry name" value="rSAM_sf"/>
</dbReference>
<keyword evidence="7" id="KW-0949">S-adenosyl-L-methionine</keyword>
<dbReference type="InterPro" id="IPR007197">
    <property type="entry name" value="rSAM"/>
</dbReference>
<accession>A0A1I7G800</accession>
<evidence type="ECO:0000313" key="19">
    <source>
        <dbReference type="EMBL" id="SFU44557.1"/>
    </source>
</evidence>
<keyword evidence="9" id="KW-0479">Metal-binding</keyword>
<evidence type="ECO:0000256" key="6">
    <source>
        <dbReference type="ARBA" id="ARBA00022679"/>
    </source>
</evidence>
<comment type="function">
    <text evidence="2">Catalyzes the methylthiolation of N6-threonylcarbamoyladenosine (t(6)A), leading to the formation of 2-methylthio-N6-threonylcarbamoyladenosine (ms(2)t(6)A) at position 37 in tRNAs that read codons beginning with adenine.</text>
</comment>
<evidence type="ECO:0000256" key="2">
    <source>
        <dbReference type="ARBA" id="ARBA00002399"/>
    </source>
</evidence>
<protein>
    <recommendedName>
        <fullName evidence="15">Threonylcarbamoyladenosine tRNA methylthiotransferase MtaB</fullName>
        <ecNumber evidence="3">2.8.4.5</ecNumber>
    </recommendedName>
    <alternativeName>
        <fullName evidence="12">tRNA-t(6)A37 methylthiotransferase</fullName>
    </alternativeName>
</protein>
<dbReference type="EMBL" id="FPBT01000005">
    <property type="protein sequence ID" value="SFU44557.1"/>
    <property type="molecule type" value="Genomic_DNA"/>
</dbReference>
<dbReference type="SFLD" id="SFLDG01082">
    <property type="entry name" value="B12-binding_domain_containing"/>
    <property type="match status" value="1"/>
</dbReference>
<dbReference type="FunFam" id="3.80.30.20:FF:000001">
    <property type="entry name" value="tRNA-2-methylthio-N(6)-dimethylallyladenosine synthase 2"/>
    <property type="match status" value="1"/>
</dbReference>
<dbReference type="GO" id="GO:0046872">
    <property type="term" value="F:metal ion binding"/>
    <property type="evidence" value="ECO:0007669"/>
    <property type="project" value="UniProtKB-KW"/>
</dbReference>
<proteinExistence type="inferred from homology"/>
<dbReference type="SUPFAM" id="SSF102114">
    <property type="entry name" value="Radical SAM enzymes"/>
    <property type="match status" value="1"/>
</dbReference>
<evidence type="ECO:0000313" key="20">
    <source>
        <dbReference type="Proteomes" id="UP000198817"/>
    </source>
</evidence>
<evidence type="ECO:0000259" key="18">
    <source>
        <dbReference type="PROSITE" id="PS51918"/>
    </source>
</evidence>
<dbReference type="InterPro" id="IPR006638">
    <property type="entry name" value="Elp3/MiaA/NifB-like_rSAM"/>
</dbReference>
<evidence type="ECO:0000256" key="15">
    <source>
        <dbReference type="ARBA" id="ARBA00069898"/>
    </source>
</evidence>
<evidence type="ECO:0000256" key="10">
    <source>
        <dbReference type="ARBA" id="ARBA00023004"/>
    </source>
</evidence>
<dbReference type="PANTHER" id="PTHR11918">
    <property type="entry name" value="RADICAL SAM PROTEINS"/>
    <property type="match status" value="1"/>
</dbReference>
<evidence type="ECO:0000256" key="3">
    <source>
        <dbReference type="ARBA" id="ARBA00013273"/>
    </source>
</evidence>
<dbReference type="InterPro" id="IPR038135">
    <property type="entry name" value="Methylthiotransferase_N_sf"/>
</dbReference>
<evidence type="ECO:0000256" key="12">
    <source>
        <dbReference type="ARBA" id="ARBA00031213"/>
    </source>
</evidence>
<dbReference type="InterPro" id="IPR020612">
    <property type="entry name" value="Methylthiotransferase_CS"/>
</dbReference>
<dbReference type="Pfam" id="PF04055">
    <property type="entry name" value="Radical_SAM"/>
    <property type="match status" value="1"/>
</dbReference>
<evidence type="ECO:0000259" key="17">
    <source>
        <dbReference type="PROSITE" id="PS51449"/>
    </source>
</evidence>
<keyword evidence="4" id="KW-0004">4Fe-4S</keyword>
<feature type="compositionally biased region" description="Basic and acidic residues" evidence="16">
    <location>
        <begin position="407"/>
        <end position="451"/>
    </location>
</feature>
<sequence length="502" mass="56872">MKAAFHTLGCKVNQYETEAIKEQFRALGWEIGDEEEVCDAYVINTCTVTNLADRKSRQFIRRARRLNPDALVAVTGCYAQIKPEEVAAIEGVEIVTGTDEKGKLAEMVDARFREEQASRREAKLLVKPYEKLDHYESLGEIREMESRTRAFIKIQEGCNNFCTYCIIPYARGKIRSRAAEDVIEEVRNLVAKGYKEIVLTGINTAFYGQDLGYGGIEPLIAGLDALEGDFRIRLSSLEPTVIDAAYVKGLMKYPKLCHHLHLALQSGSDHVLSEMNRHYTRQDFLDIVEVLREADPHYGISTDIIVGFPGETEDEFRDSLRIVSEASFCKTHVFKYSMRTGTPAAARTDQVPGETKNDRSRALIAESDRVRREFFLASRGETRRVLFEEFGKDPVTGEDQGMDNGDGDSRLENRSESRAEDRGAENKVRDDRSENQSEDKDRENRSESRAEDAAVLFPDGCVTGYTDNYIRVYANGGPVLFDQFRDVELVRPYRDGMLGRVR</sequence>
<feature type="domain" description="MTTase N-terminal" evidence="17">
    <location>
        <begin position="1"/>
        <end position="113"/>
    </location>
</feature>
<feature type="region of interest" description="Disordered" evidence="16">
    <location>
        <begin position="390"/>
        <end position="451"/>
    </location>
</feature>